<dbReference type="AlphaFoldDB" id="A0A814Q1S3"/>
<accession>A0A814Q1S3</accession>
<evidence type="ECO:0000256" key="1">
    <source>
        <dbReference type="SAM" id="MobiDB-lite"/>
    </source>
</evidence>
<organism evidence="2 4">
    <name type="scientific">Adineta steineri</name>
    <dbReference type="NCBI Taxonomy" id="433720"/>
    <lineage>
        <taxon>Eukaryota</taxon>
        <taxon>Metazoa</taxon>
        <taxon>Spiralia</taxon>
        <taxon>Gnathifera</taxon>
        <taxon>Rotifera</taxon>
        <taxon>Eurotatoria</taxon>
        <taxon>Bdelloidea</taxon>
        <taxon>Adinetida</taxon>
        <taxon>Adinetidae</taxon>
        <taxon>Adineta</taxon>
    </lineage>
</organism>
<proteinExistence type="predicted"/>
<comment type="caution">
    <text evidence="2">The sequence shown here is derived from an EMBL/GenBank/DDBJ whole genome shotgun (WGS) entry which is preliminary data.</text>
</comment>
<dbReference type="EMBL" id="CAJNOE010000277">
    <property type="protein sequence ID" value="CAF1113474.1"/>
    <property type="molecule type" value="Genomic_DNA"/>
</dbReference>
<dbReference type="Proteomes" id="UP000663868">
    <property type="component" value="Unassembled WGS sequence"/>
</dbReference>
<evidence type="ECO:0000313" key="2">
    <source>
        <dbReference type="EMBL" id="CAF1113474.1"/>
    </source>
</evidence>
<evidence type="ECO:0000313" key="4">
    <source>
        <dbReference type="Proteomes" id="UP000663860"/>
    </source>
</evidence>
<dbReference type="Proteomes" id="UP000663860">
    <property type="component" value="Unassembled WGS sequence"/>
</dbReference>
<reference evidence="2" key="1">
    <citation type="submission" date="2021-02" db="EMBL/GenBank/DDBJ databases">
        <authorList>
            <person name="Nowell W R."/>
        </authorList>
    </citation>
    <scope>NUCLEOTIDE SEQUENCE</scope>
</reference>
<name>A0A814Q1S3_9BILA</name>
<protein>
    <submittedName>
        <fullName evidence="2">Uncharacterized protein</fullName>
    </submittedName>
</protein>
<gene>
    <name evidence="2" type="ORF">IZO911_LOCUS23725</name>
    <name evidence="3" type="ORF">KXQ929_LOCUS1312</name>
</gene>
<sequence>MMMTMDQPSSGFGDFGGAYSSDMFTSNQSTSPPIGSDPDVDWSVFENAERYLLRDDSAWITRLSKDFWWNLDRISEMITYDIPSAQQINNNNRPTQQKFNQQHFMQQSAPPPAKPFPQQQQQQQGPPPPMQFSGIPPRKIVGQRSTNPNHPYRNPSMFNNGFASPPPSSSSSSSSGSTIVRPITNNNMNNMNTNFNIPDKSNFFQAFSSMSMGGGGGGGGGGNNNDQDIEYNPFQSKISFDNNMWGNNSQQPIPWQ</sequence>
<evidence type="ECO:0000313" key="3">
    <source>
        <dbReference type="EMBL" id="CAF3523941.1"/>
    </source>
</evidence>
<feature type="region of interest" description="Disordered" evidence="1">
    <location>
        <begin position="100"/>
        <end position="186"/>
    </location>
</feature>
<dbReference type="EMBL" id="CAJOBB010000036">
    <property type="protein sequence ID" value="CAF3523941.1"/>
    <property type="molecule type" value="Genomic_DNA"/>
</dbReference>